<dbReference type="Gene3D" id="3.30.465.10">
    <property type="match status" value="1"/>
</dbReference>
<evidence type="ECO:0000313" key="6">
    <source>
        <dbReference type="EMBL" id="MFC0534142.1"/>
    </source>
</evidence>
<evidence type="ECO:0000256" key="2">
    <source>
        <dbReference type="ARBA" id="ARBA00022630"/>
    </source>
</evidence>
<comment type="cofactor">
    <cofactor evidence="1">
        <name>FAD</name>
        <dbReference type="ChEBI" id="CHEBI:57692"/>
    </cofactor>
</comment>
<dbReference type="SUPFAM" id="SSF55103">
    <property type="entry name" value="FAD-linked oxidases, C-terminal domain"/>
    <property type="match status" value="1"/>
</dbReference>
<keyword evidence="7" id="KW-1185">Reference proteome</keyword>
<protein>
    <submittedName>
        <fullName evidence="6">FAD-binding oxidoreductase</fullName>
    </submittedName>
</protein>
<dbReference type="InterPro" id="IPR004113">
    <property type="entry name" value="FAD-bd_oxidored_4_C"/>
</dbReference>
<dbReference type="PROSITE" id="PS51387">
    <property type="entry name" value="FAD_PCMH"/>
    <property type="match status" value="1"/>
</dbReference>
<evidence type="ECO:0000259" key="5">
    <source>
        <dbReference type="PROSITE" id="PS51387"/>
    </source>
</evidence>
<dbReference type="InterPro" id="IPR036318">
    <property type="entry name" value="FAD-bd_PCMH-like_sf"/>
</dbReference>
<dbReference type="RefSeq" id="WP_377262598.1">
    <property type="nucleotide sequence ID" value="NZ_JBHLUH010000103.1"/>
</dbReference>
<organism evidence="6 7">
    <name type="scientific">Phytohabitans kaempferiae</name>
    <dbReference type="NCBI Taxonomy" id="1620943"/>
    <lineage>
        <taxon>Bacteria</taxon>
        <taxon>Bacillati</taxon>
        <taxon>Actinomycetota</taxon>
        <taxon>Actinomycetes</taxon>
        <taxon>Micromonosporales</taxon>
        <taxon>Micromonosporaceae</taxon>
    </lineage>
</organism>
<dbReference type="Gene3D" id="3.30.70.3450">
    <property type="match status" value="1"/>
</dbReference>
<dbReference type="InterPro" id="IPR016169">
    <property type="entry name" value="FAD-bd_PCMH_sub2"/>
</dbReference>
<dbReference type="Gene3D" id="3.40.462.40">
    <property type="entry name" value="FAD-linked oxidase, cap domain/gating helix"/>
    <property type="match status" value="1"/>
</dbReference>
<dbReference type="InterPro" id="IPR016164">
    <property type="entry name" value="FAD-linked_Oxase-like_C"/>
</dbReference>
<dbReference type="InterPro" id="IPR016166">
    <property type="entry name" value="FAD-bd_PCMH"/>
</dbReference>
<dbReference type="EMBL" id="JBHLUH010000103">
    <property type="protein sequence ID" value="MFC0534142.1"/>
    <property type="molecule type" value="Genomic_DNA"/>
</dbReference>
<dbReference type="Pfam" id="PF01565">
    <property type="entry name" value="FAD_binding_4"/>
    <property type="match status" value="1"/>
</dbReference>
<gene>
    <name evidence="6" type="ORF">ACFFIA_41795</name>
</gene>
<keyword evidence="3" id="KW-0274">FAD</keyword>
<dbReference type="SUPFAM" id="SSF56176">
    <property type="entry name" value="FAD-binding/transporter-associated domain-like"/>
    <property type="match status" value="1"/>
</dbReference>
<comment type="caution">
    <text evidence="6">The sequence shown here is derived from an EMBL/GenBank/DDBJ whole genome shotgun (WGS) entry which is preliminary data.</text>
</comment>
<evidence type="ECO:0000313" key="7">
    <source>
        <dbReference type="Proteomes" id="UP001589867"/>
    </source>
</evidence>
<evidence type="ECO:0000256" key="4">
    <source>
        <dbReference type="ARBA" id="ARBA00023002"/>
    </source>
</evidence>
<sequence>MPAVADRLRAALGEAAVSTSESDLDARSHDTWPVATLWARLGRHPYRPEVVVRARGVADVVTTLRIATEAGVPVTAWGLGSSVTGQPLPVSGGVVLDLSGHVFEPRLDEVDRTVRVAAGTRGSDLEAWLAERGLTLNHSPQSLGRSTVGGWVATRATGQFSSRYGGIEDLVVGYQVVLADGTVAEVGQRPRAAMGPDLKEIFIGSEGTLGVVTEVTLKVYAEAPHRIVEAFAVPTVDAGLDAMRQITQAGLRPFLVRFYDRDEAAHAVPGREVPSPVLFLGHEGLPGVATAEHTAATAIVEALGGTSMGAPPVTAWLGRRYDFSTIERRLAETGGYAETIEVAHFWSRIGPMYRDLKDQLAPLADEVLGHFSHVYEQGSSLYVILLGRADDDKTALARLEEIWDRAMKVVVAHEGEVSHHHGGGLARQPWVRQSLGSGYPVLERIKAGLDPAHLLNPGKLGFGLAQPRDPEPPAV</sequence>
<dbReference type="PANTHER" id="PTHR11748:SF118">
    <property type="entry name" value="ALKYLDIHYDROXYACETONEPHOSPHATE SYNTHASE (PRECURSOR)"/>
    <property type="match status" value="1"/>
</dbReference>
<name>A0ABV6MHD1_9ACTN</name>
<accession>A0ABV6MHD1</accession>
<dbReference type="Pfam" id="PF02913">
    <property type="entry name" value="FAD-oxidase_C"/>
    <property type="match status" value="1"/>
</dbReference>
<evidence type="ECO:0000256" key="3">
    <source>
        <dbReference type="ARBA" id="ARBA00022827"/>
    </source>
</evidence>
<evidence type="ECO:0000256" key="1">
    <source>
        <dbReference type="ARBA" id="ARBA00001974"/>
    </source>
</evidence>
<dbReference type="Proteomes" id="UP001589867">
    <property type="component" value="Unassembled WGS sequence"/>
</dbReference>
<dbReference type="InterPro" id="IPR016167">
    <property type="entry name" value="FAD-bd_PCMH_sub1"/>
</dbReference>
<proteinExistence type="predicted"/>
<keyword evidence="4" id="KW-0560">Oxidoreductase</keyword>
<feature type="domain" description="FAD-binding PCMH-type" evidence="5">
    <location>
        <begin position="43"/>
        <end position="222"/>
    </location>
</feature>
<reference evidence="6 7" key="1">
    <citation type="submission" date="2024-09" db="EMBL/GenBank/DDBJ databases">
        <authorList>
            <person name="Sun Q."/>
            <person name="Mori K."/>
        </authorList>
    </citation>
    <scope>NUCLEOTIDE SEQUENCE [LARGE SCALE GENOMIC DNA]</scope>
    <source>
        <strain evidence="6 7">TBRC 3947</strain>
    </source>
</reference>
<dbReference type="InterPro" id="IPR006094">
    <property type="entry name" value="Oxid_FAD_bind_N"/>
</dbReference>
<dbReference type="PANTHER" id="PTHR11748">
    <property type="entry name" value="D-LACTATE DEHYDROGENASE"/>
    <property type="match status" value="1"/>
</dbReference>
<keyword evidence="2" id="KW-0285">Flavoprotein</keyword>
<dbReference type="Gene3D" id="3.30.43.10">
    <property type="entry name" value="Uridine Diphospho-n-acetylenolpyruvylglucosamine Reductase, domain 2"/>
    <property type="match status" value="1"/>
</dbReference>